<dbReference type="GeneID" id="80533959"/>
<sequence>MVLVNKLLLNCNKNNVVKLYYFVTNKILLINFINLFGFYLLYVFVCMWSCSLFIYISNCLFVRRILNCSGAQQNRRHWVGTCLPIPLIRSTTKWKTWPPSDVILINGLTAASSLLLLLLLLSIK</sequence>
<feature type="transmembrane region" description="Helical" evidence="1">
    <location>
        <begin position="103"/>
        <end position="123"/>
    </location>
</feature>
<feature type="transmembrane region" description="Helical" evidence="1">
    <location>
        <begin position="28"/>
        <end position="56"/>
    </location>
</feature>
<dbReference type="KEGG" id="vg:80533959"/>
<organism evidence="2 3">
    <name type="scientific">Mythimna unipuncta nucleopolyhedrovirus</name>
    <dbReference type="NCBI Taxonomy" id="447897"/>
    <lineage>
        <taxon>Viruses</taxon>
        <taxon>Viruses incertae sedis</taxon>
        <taxon>Naldaviricetes</taxon>
        <taxon>Lefavirales</taxon>
        <taxon>Baculoviridae</taxon>
        <taxon>Alphabaculovirus</taxon>
    </lineage>
</organism>
<keyword evidence="1" id="KW-0812">Transmembrane</keyword>
<accession>A0A346TPE2</accession>
<evidence type="ECO:0000256" key="1">
    <source>
        <dbReference type="SAM" id="Phobius"/>
    </source>
</evidence>
<name>A0A346TPE2_9ABAC</name>
<evidence type="ECO:0000313" key="2">
    <source>
        <dbReference type="EMBL" id="AXU41452.1"/>
    </source>
</evidence>
<keyword evidence="1" id="KW-1133">Transmembrane helix</keyword>
<proteinExistence type="predicted"/>
<keyword evidence="1" id="KW-0472">Membrane</keyword>
<evidence type="ECO:0000313" key="3">
    <source>
        <dbReference type="Proteomes" id="UP000501969"/>
    </source>
</evidence>
<keyword evidence="3" id="KW-1185">Reference proteome</keyword>
<protein>
    <submittedName>
        <fullName evidence="2">ORF5</fullName>
    </submittedName>
</protein>
<dbReference type="Proteomes" id="UP000501969">
    <property type="component" value="Segment"/>
</dbReference>
<reference evidence="2 3" key="1">
    <citation type="submission" date="2018-03" db="EMBL/GenBank/DDBJ databases">
        <title>Complete genome sequence of a second alphabaculovirus from the true armyworm, Mythimna unipuncta.</title>
        <authorList>
            <person name="Harrison R.L."/>
            <person name="Mowery J.D."/>
            <person name="Bauchan G.R."/>
            <person name="Theilmann D.A."/>
            <person name="Erlandson M.A."/>
        </authorList>
    </citation>
    <scope>NUCLEOTIDE SEQUENCE [LARGE SCALE GENOMIC DNA]</scope>
    <source>
        <strain evidence="2 3">KY310</strain>
    </source>
</reference>
<dbReference type="EMBL" id="MH124167">
    <property type="protein sequence ID" value="AXU41452.1"/>
    <property type="molecule type" value="Genomic_DNA"/>
</dbReference>
<dbReference type="RefSeq" id="YP_010796464.1">
    <property type="nucleotide sequence ID" value="NC_076031.1"/>
</dbReference>